<dbReference type="EMBL" id="JAUCMV010000003">
    <property type="protein sequence ID" value="KAK0407901.1"/>
    <property type="molecule type" value="Genomic_DNA"/>
</dbReference>
<evidence type="ECO:0000313" key="2">
    <source>
        <dbReference type="EMBL" id="KAK0407901.1"/>
    </source>
</evidence>
<organism evidence="2 3">
    <name type="scientific">Steinernema hermaphroditum</name>
    <dbReference type="NCBI Taxonomy" id="289476"/>
    <lineage>
        <taxon>Eukaryota</taxon>
        <taxon>Metazoa</taxon>
        <taxon>Ecdysozoa</taxon>
        <taxon>Nematoda</taxon>
        <taxon>Chromadorea</taxon>
        <taxon>Rhabditida</taxon>
        <taxon>Tylenchina</taxon>
        <taxon>Panagrolaimomorpha</taxon>
        <taxon>Strongyloidoidea</taxon>
        <taxon>Steinernematidae</taxon>
        <taxon>Steinernema</taxon>
    </lineage>
</organism>
<comment type="caution">
    <text evidence="2">The sequence shown here is derived from an EMBL/GenBank/DDBJ whole genome shotgun (WGS) entry which is preliminary data.</text>
</comment>
<dbReference type="Proteomes" id="UP001175271">
    <property type="component" value="Unassembled WGS sequence"/>
</dbReference>
<gene>
    <name evidence="2" type="ORF">QR680_003661</name>
</gene>
<dbReference type="AlphaFoldDB" id="A0AA39HL45"/>
<evidence type="ECO:0008006" key="4">
    <source>
        <dbReference type="Google" id="ProtNLM"/>
    </source>
</evidence>
<feature type="signal peptide" evidence="1">
    <location>
        <begin position="1"/>
        <end position="18"/>
    </location>
</feature>
<keyword evidence="1" id="KW-0732">Signal</keyword>
<reference evidence="2" key="1">
    <citation type="submission" date="2023-06" db="EMBL/GenBank/DDBJ databases">
        <title>Genomic analysis of the entomopathogenic nematode Steinernema hermaphroditum.</title>
        <authorList>
            <person name="Schwarz E.M."/>
            <person name="Heppert J.K."/>
            <person name="Baniya A."/>
            <person name="Schwartz H.T."/>
            <person name="Tan C.-H."/>
            <person name="Antoshechkin I."/>
            <person name="Sternberg P.W."/>
            <person name="Goodrich-Blair H."/>
            <person name="Dillman A.R."/>
        </authorList>
    </citation>
    <scope>NUCLEOTIDE SEQUENCE</scope>
    <source>
        <strain evidence="2">PS9179</strain>
        <tissue evidence="2">Whole animal</tissue>
    </source>
</reference>
<sequence>MRLELLLVFFLLSSAVEGFAKGCRYLDFMNCLGYYKKDCNTEPFYSFPVQLDFDLWTSNYERLERLRPIEARCHSLGYLRRCVKNTHCTDRHIHDFKNMDECIVQANEDKHKASQLDKCTDKAINDRDPKTKRFNMRSFFQCFVDAYTGSCGENVVRYVCELLYPLLRRDENADLVDNCAQEMLSSLLMSL</sequence>
<accession>A0AA39HL45</accession>
<proteinExistence type="predicted"/>
<protein>
    <recommendedName>
        <fullName evidence="4">Secreted protein</fullName>
    </recommendedName>
</protein>
<evidence type="ECO:0000256" key="1">
    <source>
        <dbReference type="SAM" id="SignalP"/>
    </source>
</evidence>
<feature type="chain" id="PRO_5041300565" description="Secreted protein" evidence="1">
    <location>
        <begin position="19"/>
        <end position="191"/>
    </location>
</feature>
<keyword evidence="3" id="KW-1185">Reference proteome</keyword>
<name>A0AA39HL45_9BILA</name>
<evidence type="ECO:0000313" key="3">
    <source>
        <dbReference type="Proteomes" id="UP001175271"/>
    </source>
</evidence>